<evidence type="ECO:0000313" key="2">
    <source>
        <dbReference type="EMBL" id="CAL1536270.1"/>
    </source>
</evidence>
<feature type="non-terminal residue" evidence="2">
    <location>
        <position position="185"/>
    </location>
</feature>
<name>A0AAV2HQ88_LYMST</name>
<feature type="region of interest" description="Disordered" evidence="1">
    <location>
        <begin position="76"/>
        <end position="185"/>
    </location>
</feature>
<proteinExistence type="predicted"/>
<protein>
    <submittedName>
        <fullName evidence="2">Uncharacterized protein</fullName>
    </submittedName>
</protein>
<reference evidence="2 3" key="1">
    <citation type="submission" date="2024-04" db="EMBL/GenBank/DDBJ databases">
        <authorList>
            <consortium name="Genoscope - CEA"/>
            <person name="William W."/>
        </authorList>
    </citation>
    <scope>NUCLEOTIDE SEQUENCE [LARGE SCALE GENOMIC DNA]</scope>
</reference>
<keyword evidence="3" id="KW-1185">Reference proteome</keyword>
<dbReference type="AlphaFoldDB" id="A0AAV2HQ88"/>
<accession>A0AAV2HQ88</accession>
<dbReference type="EMBL" id="CAXITT010000225">
    <property type="protein sequence ID" value="CAL1536270.1"/>
    <property type="molecule type" value="Genomic_DNA"/>
</dbReference>
<organism evidence="2 3">
    <name type="scientific">Lymnaea stagnalis</name>
    <name type="common">Great pond snail</name>
    <name type="synonym">Helix stagnalis</name>
    <dbReference type="NCBI Taxonomy" id="6523"/>
    <lineage>
        <taxon>Eukaryota</taxon>
        <taxon>Metazoa</taxon>
        <taxon>Spiralia</taxon>
        <taxon>Lophotrochozoa</taxon>
        <taxon>Mollusca</taxon>
        <taxon>Gastropoda</taxon>
        <taxon>Heterobranchia</taxon>
        <taxon>Euthyneura</taxon>
        <taxon>Panpulmonata</taxon>
        <taxon>Hygrophila</taxon>
        <taxon>Lymnaeoidea</taxon>
        <taxon>Lymnaeidae</taxon>
        <taxon>Lymnaea</taxon>
    </lineage>
</organism>
<feature type="compositionally biased region" description="Polar residues" evidence="1">
    <location>
        <begin position="107"/>
        <end position="124"/>
    </location>
</feature>
<dbReference type="Proteomes" id="UP001497497">
    <property type="component" value="Unassembled WGS sequence"/>
</dbReference>
<feature type="compositionally biased region" description="Basic and acidic residues" evidence="1">
    <location>
        <begin position="171"/>
        <end position="185"/>
    </location>
</feature>
<evidence type="ECO:0000313" key="3">
    <source>
        <dbReference type="Proteomes" id="UP001497497"/>
    </source>
</evidence>
<feature type="non-terminal residue" evidence="2">
    <location>
        <position position="1"/>
    </location>
</feature>
<evidence type="ECO:0000256" key="1">
    <source>
        <dbReference type="SAM" id="MobiDB-lite"/>
    </source>
</evidence>
<sequence length="185" mass="20824">RRYDLTRRSGGVVKSDSDLLPWDVNLPHGSNTLGSERLMQVTGDTPRYRRQHLHSSDQENNMVSDEEIEVFEGPVTQQGLRNTRSGERETNILFSGDKKANTDKVNRSSFKPGTTGQEKAQKTSYFDAIGRKDNEESGQWSSKSGSQDHEIKSDSDEETIIVDVISLSNRNDSETAEQSHEGHQR</sequence>
<gene>
    <name evidence="2" type="ORF">GSLYS_00010183001</name>
</gene>
<feature type="compositionally biased region" description="Basic and acidic residues" evidence="1">
    <location>
        <begin position="84"/>
        <end position="106"/>
    </location>
</feature>
<comment type="caution">
    <text evidence="2">The sequence shown here is derived from an EMBL/GenBank/DDBJ whole genome shotgun (WGS) entry which is preliminary data.</text>
</comment>